<reference evidence="1" key="1">
    <citation type="submission" date="2014-11" db="EMBL/GenBank/DDBJ databases">
        <authorList>
            <person name="Amaro Gonzalez C."/>
        </authorList>
    </citation>
    <scope>NUCLEOTIDE SEQUENCE</scope>
</reference>
<organism evidence="1">
    <name type="scientific">Anguilla anguilla</name>
    <name type="common">European freshwater eel</name>
    <name type="synonym">Muraena anguilla</name>
    <dbReference type="NCBI Taxonomy" id="7936"/>
    <lineage>
        <taxon>Eukaryota</taxon>
        <taxon>Metazoa</taxon>
        <taxon>Chordata</taxon>
        <taxon>Craniata</taxon>
        <taxon>Vertebrata</taxon>
        <taxon>Euteleostomi</taxon>
        <taxon>Actinopterygii</taxon>
        <taxon>Neopterygii</taxon>
        <taxon>Teleostei</taxon>
        <taxon>Anguilliformes</taxon>
        <taxon>Anguillidae</taxon>
        <taxon>Anguilla</taxon>
    </lineage>
</organism>
<name>A0A0E9SCU1_ANGAN</name>
<reference evidence="1" key="2">
    <citation type="journal article" date="2015" name="Fish Shellfish Immunol.">
        <title>Early steps in the European eel (Anguilla anguilla)-Vibrio vulnificus interaction in the gills: Role of the RtxA13 toxin.</title>
        <authorList>
            <person name="Callol A."/>
            <person name="Pajuelo D."/>
            <person name="Ebbesson L."/>
            <person name="Teles M."/>
            <person name="MacKenzie S."/>
            <person name="Amaro C."/>
        </authorList>
    </citation>
    <scope>NUCLEOTIDE SEQUENCE</scope>
</reference>
<dbReference type="AlphaFoldDB" id="A0A0E9SCU1"/>
<protein>
    <submittedName>
        <fullName evidence="1">Uncharacterized protein</fullName>
    </submittedName>
</protein>
<proteinExistence type="predicted"/>
<accession>A0A0E9SCU1</accession>
<evidence type="ECO:0000313" key="1">
    <source>
        <dbReference type="EMBL" id="JAH38308.1"/>
    </source>
</evidence>
<sequence length="31" mass="3695">MKLNVHEKNKVNIFVHKMFNGQMFKLTSTET</sequence>
<dbReference type="EMBL" id="GBXM01070269">
    <property type="protein sequence ID" value="JAH38308.1"/>
    <property type="molecule type" value="Transcribed_RNA"/>
</dbReference>